<dbReference type="Gene3D" id="3.30.70.270">
    <property type="match status" value="1"/>
</dbReference>
<feature type="domain" description="GGDEF" evidence="4">
    <location>
        <begin position="245"/>
        <end position="377"/>
    </location>
</feature>
<name>A0ABX7C9N7_9HYPH</name>
<keyword evidence="3" id="KW-0472">Membrane</keyword>
<dbReference type="NCBIfam" id="TIGR00254">
    <property type="entry name" value="GGDEF"/>
    <property type="match status" value="1"/>
</dbReference>
<reference evidence="5 6" key="1">
    <citation type="submission" date="2021-01" db="EMBL/GenBank/DDBJ databases">
        <title>Genome seq and assembly of Devosia sp. LEGU1.</title>
        <authorList>
            <person name="Chhetri G."/>
        </authorList>
    </citation>
    <scope>NUCLEOTIDE SEQUENCE [LARGE SCALE GENOMIC DNA]</scope>
    <source>
        <strain evidence="5 6">LEGU1</strain>
    </source>
</reference>
<evidence type="ECO:0000259" key="4">
    <source>
        <dbReference type="PROSITE" id="PS50887"/>
    </source>
</evidence>
<feature type="transmembrane region" description="Helical" evidence="3">
    <location>
        <begin position="34"/>
        <end position="54"/>
    </location>
</feature>
<evidence type="ECO:0000256" key="3">
    <source>
        <dbReference type="SAM" id="Phobius"/>
    </source>
</evidence>
<dbReference type="Proteomes" id="UP000595857">
    <property type="component" value="Chromosome"/>
</dbReference>
<organism evidence="5 6">
    <name type="scientific">Devosia rhizoryzae</name>
    <dbReference type="NCBI Taxonomy" id="2774137"/>
    <lineage>
        <taxon>Bacteria</taxon>
        <taxon>Pseudomonadati</taxon>
        <taxon>Pseudomonadota</taxon>
        <taxon>Alphaproteobacteria</taxon>
        <taxon>Hyphomicrobiales</taxon>
        <taxon>Devosiaceae</taxon>
        <taxon>Devosia</taxon>
    </lineage>
</organism>
<evidence type="ECO:0000313" key="6">
    <source>
        <dbReference type="Proteomes" id="UP000595857"/>
    </source>
</evidence>
<gene>
    <name evidence="5" type="ORF">JI748_02860</name>
</gene>
<evidence type="ECO:0000256" key="2">
    <source>
        <dbReference type="ARBA" id="ARBA00034247"/>
    </source>
</evidence>
<dbReference type="PANTHER" id="PTHR45138">
    <property type="entry name" value="REGULATORY COMPONENTS OF SENSORY TRANSDUCTION SYSTEM"/>
    <property type="match status" value="1"/>
</dbReference>
<dbReference type="EC" id="2.7.7.65" evidence="1"/>
<dbReference type="PROSITE" id="PS50887">
    <property type="entry name" value="GGDEF"/>
    <property type="match status" value="1"/>
</dbReference>
<dbReference type="Pfam" id="PF00990">
    <property type="entry name" value="GGDEF"/>
    <property type="match status" value="1"/>
</dbReference>
<feature type="transmembrane region" description="Helical" evidence="3">
    <location>
        <begin position="150"/>
        <end position="171"/>
    </location>
</feature>
<keyword evidence="3" id="KW-0812">Transmembrane</keyword>
<keyword evidence="3" id="KW-1133">Transmembrane helix</keyword>
<keyword evidence="6" id="KW-1185">Reference proteome</keyword>
<comment type="catalytic activity">
    <reaction evidence="2">
        <text>2 GTP = 3',3'-c-di-GMP + 2 diphosphate</text>
        <dbReference type="Rhea" id="RHEA:24898"/>
        <dbReference type="ChEBI" id="CHEBI:33019"/>
        <dbReference type="ChEBI" id="CHEBI:37565"/>
        <dbReference type="ChEBI" id="CHEBI:58805"/>
        <dbReference type="EC" id="2.7.7.65"/>
    </reaction>
</comment>
<accession>A0ABX7C9N7</accession>
<feature type="transmembrane region" description="Helical" evidence="3">
    <location>
        <begin position="66"/>
        <end position="85"/>
    </location>
</feature>
<feature type="transmembrane region" description="Helical" evidence="3">
    <location>
        <begin position="120"/>
        <end position="138"/>
    </location>
</feature>
<dbReference type="SUPFAM" id="SSF55073">
    <property type="entry name" value="Nucleotide cyclase"/>
    <property type="match status" value="1"/>
</dbReference>
<sequence>MIDNTSLLIGISFSSASLTLALLVGWLNSRRETYLMHGAIGVALIVVGVGIMGFRDGRYSLEYTLLPYTLILSGFALIYSASRLFRDVKANLVPAIAAGIIALVVTAVPFFLGYTGTGTIMMNLSAAALMLLCAGEYWRGRQDARAALLANVALYCFTALSFLACAMMLVLEQNWVLQAPADNWAEDFNSIMSLVGLTGIGAITLTLHHSRAARRHHAEANTDALTGVLNRRALFTQFDDDTIVTGLAVVMFDLDHFKQINDRYGHARGDLVLQQFSGVMRSQLRSTDIMARLGGEEFCIILPGLTRDAAQAVAERIRTAYAALHIPVSDLGATATVSAGLATGSASETFSSVLSRADAALYKAKSAGRNQIALASLRLVA</sequence>
<evidence type="ECO:0000313" key="5">
    <source>
        <dbReference type="EMBL" id="QQR39974.1"/>
    </source>
</evidence>
<dbReference type="InterPro" id="IPR043128">
    <property type="entry name" value="Rev_trsase/Diguanyl_cyclase"/>
</dbReference>
<dbReference type="SMART" id="SM00267">
    <property type="entry name" value="GGDEF"/>
    <property type="match status" value="1"/>
</dbReference>
<dbReference type="PANTHER" id="PTHR45138:SF9">
    <property type="entry name" value="DIGUANYLATE CYCLASE DGCM-RELATED"/>
    <property type="match status" value="1"/>
</dbReference>
<dbReference type="CDD" id="cd01949">
    <property type="entry name" value="GGDEF"/>
    <property type="match status" value="1"/>
</dbReference>
<dbReference type="InterPro" id="IPR029787">
    <property type="entry name" value="Nucleotide_cyclase"/>
</dbReference>
<dbReference type="InterPro" id="IPR050469">
    <property type="entry name" value="Diguanylate_Cyclase"/>
</dbReference>
<feature type="transmembrane region" description="Helical" evidence="3">
    <location>
        <begin position="6"/>
        <end position="27"/>
    </location>
</feature>
<feature type="transmembrane region" description="Helical" evidence="3">
    <location>
        <begin position="92"/>
        <end position="114"/>
    </location>
</feature>
<dbReference type="RefSeq" id="WP_201634889.1">
    <property type="nucleotide sequence ID" value="NZ_CP068046.1"/>
</dbReference>
<protein>
    <recommendedName>
        <fullName evidence="1">diguanylate cyclase</fullName>
        <ecNumber evidence="1">2.7.7.65</ecNumber>
    </recommendedName>
</protein>
<dbReference type="InterPro" id="IPR000160">
    <property type="entry name" value="GGDEF_dom"/>
</dbReference>
<feature type="transmembrane region" description="Helical" evidence="3">
    <location>
        <begin position="191"/>
        <end position="207"/>
    </location>
</feature>
<dbReference type="EMBL" id="CP068046">
    <property type="protein sequence ID" value="QQR39974.1"/>
    <property type="molecule type" value="Genomic_DNA"/>
</dbReference>
<evidence type="ECO:0000256" key="1">
    <source>
        <dbReference type="ARBA" id="ARBA00012528"/>
    </source>
</evidence>
<proteinExistence type="predicted"/>